<evidence type="ECO:0000259" key="4">
    <source>
        <dbReference type="PROSITE" id="PS51914"/>
    </source>
</evidence>
<keyword evidence="1 3" id="KW-0732">Signal</keyword>
<feature type="domain" description="MRH" evidence="4">
    <location>
        <begin position="61"/>
        <end position="195"/>
    </location>
</feature>
<evidence type="ECO:0000256" key="3">
    <source>
        <dbReference type="SAM" id="SignalP"/>
    </source>
</evidence>
<keyword evidence="2" id="KW-1015">Disulfide bond</keyword>
<protein>
    <recommendedName>
        <fullName evidence="4">MRH domain-containing protein</fullName>
    </recommendedName>
</protein>
<sequence>MNSVTKLLIFFLLISTIKSQTLYSSINQTNNIVDIHLNTPLFQINITNVEYLANDVESTLNSCYFSSNSFSMDLRSLKGVEHILKDSFGSTYYFSLCSATKSCKSGAQSCLNSDITGYSSNETFGLGNLGVDDFALSLTYKNPGKYDCPTGSFNNYFFQCNQNEEFNIAKYNLNIDSNFACHFNITIQTKYVCSSNNVPIISSKVNYSLIQPNIVRIILDESSTNIIKFNNSIIQFIPIKPIIYSCYNNDSDIITVNGLFFADYFKSHYTFNFNNSISLPISKIISFNSSTIVLNSSGVVDNNFFISLDGVQSDTYSILKSHNQLIMTAVYDESKMLYINCTNCIGSILKGFRSTIILGLDMYVSIDLSYQSFSDDAIYLEAPISPFKRSNILALPTNFSNIIFSGNEVFQFDGTSIISIRGFFIPKTYNNQTYIIGKLQFLNGTIYNLEYKTNDNGFSTTGYFNVPYGYGNGTFSIYINNSSNLVHSNSFSYKPSTSRWVTSMSQNLDKVKLQLSFSHLFYNISSIKYNNINGTELKYQLVEPNIIIFTLDSDSSTTLSFNNDYHIEDISVNGYNPVIYNYSMNGNVMTMDGLFISKSIPNYKFYLGDIKTLVSANNITYFTSSKISLVLNQFLDLYVYSDNKTFTKVPDIALTSDEVNLIYTCSNCFGGYINGFDSQNNQDKNFSEIGTIVKTFNRNTTKILNAYTFTKDSITKVLNPPSPSFDNSVNGYYQFSSFTNGSISISGNFLYDKYNGSDYTLFELHFDDGRIYEPQKKILSNSAQHYKYLINVQLGFGSGNFTTSVVNLNGTKSIVNSTPFKYPSSPIIHSIRITDDENSPITIQGDGFFGDVIVTAAFKRVVPYYYNGPNTDIFKCSRDYSYNIESTSIFTCYILPYQFNSSIYYIDAPITFQLISYNYNSVFNPVYFQTKLEIVTSNDISLHSVISKLIITITILITILIQ</sequence>
<dbReference type="AlphaFoldDB" id="A0AAN7UAF3"/>
<keyword evidence="6" id="KW-1185">Reference proteome</keyword>
<evidence type="ECO:0000313" key="6">
    <source>
        <dbReference type="Proteomes" id="UP001344447"/>
    </source>
</evidence>
<gene>
    <name evidence="5" type="ORF">RB653_005914</name>
</gene>
<organism evidence="5 6">
    <name type="scientific">Dictyostelium firmibasis</name>
    <dbReference type="NCBI Taxonomy" id="79012"/>
    <lineage>
        <taxon>Eukaryota</taxon>
        <taxon>Amoebozoa</taxon>
        <taxon>Evosea</taxon>
        <taxon>Eumycetozoa</taxon>
        <taxon>Dictyostelia</taxon>
        <taxon>Dictyosteliales</taxon>
        <taxon>Dictyosteliaceae</taxon>
        <taxon>Dictyostelium</taxon>
    </lineage>
</organism>
<accession>A0AAN7UAF3</accession>
<name>A0AAN7UAF3_9MYCE</name>
<dbReference type="InterPro" id="IPR044865">
    <property type="entry name" value="MRH_dom"/>
</dbReference>
<evidence type="ECO:0000313" key="5">
    <source>
        <dbReference type="EMBL" id="KAK5584306.1"/>
    </source>
</evidence>
<comment type="caution">
    <text evidence="5">The sequence shown here is derived from an EMBL/GenBank/DDBJ whole genome shotgun (WGS) entry which is preliminary data.</text>
</comment>
<dbReference type="Proteomes" id="UP001344447">
    <property type="component" value="Unassembled WGS sequence"/>
</dbReference>
<proteinExistence type="predicted"/>
<feature type="chain" id="PRO_5043042174" description="MRH domain-containing protein" evidence="3">
    <location>
        <begin position="20"/>
        <end position="962"/>
    </location>
</feature>
<dbReference type="InterPro" id="IPR009011">
    <property type="entry name" value="Man6P_isomerase_rcpt-bd_dom_sf"/>
</dbReference>
<dbReference type="SUPFAM" id="SSF50911">
    <property type="entry name" value="Mannose 6-phosphate receptor domain"/>
    <property type="match status" value="1"/>
</dbReference>
<reference evidence="5 6" key="1">
    <citation type="submission" date="2023-11" db="EMBL/GenBank/DDBJ databases">
        <title>Dfirmibasis_genome.</title>
        <authorList>
            <person name="Edelbroek B."/>
            <person name="Kjellin J."/>
            <person name="Jerlstrom-Hultqvist J."/>
            <person name="Soderbom F."/>
        </authorList>
    </citation>
    <scope>NUCLEOTIDE SEQUENCE [LARGE SCALE GENOMIC DNA]</scope>
    <source>
        <strain evidence="5 6">TNS-C-14</strain>
    </source>
</reference>
<dbReference type="Gene3D" id="2.70.130.10">
    <property type="entry name" value="Mannose-6-phosphate receptor binding domain"/>
    <property type="match status" value="1"/>
</dbReference>
<evidence type="ECO:0000256" key="1">
    <source>
        <dbReference type="ARBA" id="ARBA00022729"/>
    </source>
</evidence>
<feature type="signal peptide" evidence="3">
    <location>
        <begin position="1"/>
        <end position="19"/>
    </location>
</feature>
<dbReference type="PROSITE" id="PS51914">
    <property type="entry name" value="MRH"/>
    <property type="match status" value="1"/>
</dbReference>
<evidence type="ECO:0000256" key="2">
    <source>
        <dbReference type="ARBA" id="ARBA00023157"/>
    </source>
</evidence>
<dbReference type="EMBL" id="JAVFKY010000001">
    <property type="protein sequence ID" value="KAK5584306.1"/>
    <property type="molecule type" value="Genomic_DNA"/>
</dbReference>